<name>A0A8T4KPT5_9ARCH</name>
<protein>
    <submittedName>
        <fullName evidence="1">Uncharacterized protein</fullName>
    </submittedName>
</protein>
<reference evidence="1" key="1">
    <citation type="submission" date="2021-03" db="EMBL/GenBank/DDBJ databases">
        <authorList>
            <person name="Jaffe A."/>
        </authorList>
    </citation>
    <scope>NUCLEOTIDE SEQUENCE</scope>
    <source>
        <strain evidence="1">RIFCSPHIGHO2_01_FULL_AR10_44_11</strain>
    </source>
</reference>
<evidence type="ECO:0000313" key="1">
    <source>
        <dbReference type="EMBL" id="MBS3057108.1"/>
    </source>
</evidence>
<sequence length="61" mass="6934">MTTCVNIGDTIIGERLRAEFRKQTRVILTVGSSKHRQQFCCLIGTPAKCIIEKEVRSLQKK</sequence>
<accession>A0A8T4KPT5</accession>
<comment type="caution">
    <text evidence="1">The sequence shown here is derived from an EMBL/GenBank/DDBJ whole genome shotgun (WGS) entry which is preliminary data.</text>
</comment>
<dbReference type="EMBL" id="JAGVWD010000008">
    <property type="protein sequence ID" value="MBS3057108.1"/>
    <property type="molecule type" value="Genomic_DNA"/>
</dbReference>
<dbReference type="AlphaFoldDB" id="A0A8T4KPT5"/>
<proteinExistence type="predicted"/>
<evidence type="ECO:0000313" key="2">
    <source>
        <dbReference type="Proteomes" id="UP000677687"/>
    </source>
</evidence>
<reference evidence="1" key="2">
    <citation type="submission" date="2021-05" db="EMBL/GenBank/DDBJ databases">
        <title>Protein family content uncovers lineage relationships and bacterial pathway maintenance mechanisms in DPANN archaea.</title>
        <authorList>
            <person name="Castelle C.J."/>
            <person name="Meheust R."/>
            <person name="Jaffe A.L."/>
            <person name="Seitz K."/>
            <person name="Gong X."/>
            <person name="Baker B.J."/>
            <person name="Banfield J.F."/>
        </authorList>
    </citation>
    <scope>NUCLEOTIDE SEQUENCE</scope>
    <source>
        <strain evidence="1">RIFCSPHIGHO2_01_FULL_AR10_44_11</strain>
    </source>
</reference>
<dbReference type="Proteomes" id="UP000677687">
    <property type="component" value="Unassembled WGS sequence"/>
</dbReference>
<organism evidence="1 2">
    <name type="scientific">Candidatus Iainarchaeum sp</name>
    <dbReference type="NCBI Taxonomy" id="3101447"/>
    <lineage>
        <taxon>Archaea</taxon>
        <taxon>Candidatus Iainarchaeota</taxon>
        <taxon>Candidatus Iainarchaeia</taxon>
        <taxon>Candidatus Iainarchaeales</taxon>
        <taxon>Candidatus Iainarchaeaceae</taxon>
        <taxon>Candidatus Iainarchaeum</taxon>
    </lineage>
</organism>
<gene>
    <name evidence="1" type="ORF">J4415_00600</name>
</gene>